<organism evidence="8 9">
    <name type="scientific">Patella caerulea</name>
    <name type="common">Rayed Mediterranean limpet</name>
    <dbReference type="NCBI Taxonomy" id="87958"/>
    <lineage>
        <taxon>Eukaryota</taxon>
        <taxon>Metazoa</taxon>
        <taxon>Spiralia</taxon>
        <taxon>Lophotrochozoa</taxon>
        <taxon>Mollusca</taxon>
        <taxon>Gastropoda</taxon>
        <taxon>Patellogastropoda</taxon>
        <taxon>Patelloidea</taxon>
        <taxon>Patellidae</taxon>
        <taxon>Patella</taxon>
    </lineage>
</organism>
<reference evidence="8 9" key="1">
    <citation type="submission" date="2024-01" db="EMBL/GenBank/DDBJ databases">
        <title>The genome of the rayed Mediterranean limpet Patella caerulea (Linnaeus, 1758).</title>
        <authorList>
            <person name="Anh-Thu Weber A."/>
            <person name="Halstead-Nussloch G."/>
        </authorList>
    </citation>
    <scope>NUCLEOTIDE SEQUENCE [LARGE SCALE GENOMIC DNA]</scope>
    <source>
        <strain evidence="8">AATW-2023a</strain>
        <tissue evidence="8">Whole specimen</tissue>
    </source>
</reference>
<dbReference type="GO" id="GO:0016020">
    <property type="term" value="C:membrane"/>
    <property type="evidence" value="ECO:0007669"/>
    <property type="project" value="UniProtKB-SubCell"/>
</dbReference>
<gene>
    <name evidence="8" type="ORF">SNE40_002717</name>
</gene>
<evidence type="ECO:0000256" key="2">
    <source>
        <dbReference type="ARBA" id="ARBA00022692"/>
    </source>
</evidence>
<name>A0AAN8K8C1_PATCE</name>
<evidence type="ECO:0000256" key="6">
    <source>
        <dbReference type="SAM" id="Phobius"/>
    </source>
</evidence>
<feature type="compositionally biased region" description="Polar residues" evidence="5">
    <location>
        <begin position="93"/>
        <end position="109"/>
    </location>
</feature>
<evidence type="ECO:0000256" key="1">
    <source>
        <dbReference type="ARBA" id="ARBA00004370"/>
    </source>
</evidence>
<sequence length="305" mass="34243">MAITMVENLRGFSQSRPPIVVFMICLGAFAVALITFAYIVKVKDFPNPDMAEDWNTFLESFADVEFCVMSNSSDYVTESSSSPTPSSSDKISKLTQDLMPTTPSNTPQQEGVVNVSLQMLVEMQPTTDFVSIPHNVTYLSTTLTGNQLGLQGNVANLDVNVTFTLPFEWNTTRCIDEECDPVKILTCISFQAPVSFFPRTSRPKQCPAVVEGGVEYHVKMIGFSGRKNKVWCRSRPVIQMKYKLDPTLTVMLSLHDRSVINLHLMHTSYFLFVMVVTMFCYAIIRGRPSKGKIVHYIEKVPTQAY</sequence>
<accession>A0AAN8K8C1</accession>
<evidence type="ECO:0000313" key="9">
    <source>
        <dbReference type="Proteomes" id="UP001347796"/>
    </source>
</evidence>
<comment type="caution">
    <text evidence="8">The sequence shown here is derived from an EMBL/GenBank/DDBJ whole genome shotgun (WGS) entry which is preliminary data.</text>
</comment>
<evidence type="ECO:0000256" key="4">
    <source>
        <dbReference type="ARBA" id="ARBA00023136"/>
    </source>
</evidence>
<dbReference type="PANTHER" id="PTHR16002:SF4">
    <property type="entry name" value="TMEM248_TMEM219 DOMAIN-CONTAINING PROTEIN"/>
    <property type="match status" value="1"/>
</dbReference>
<feature type="domain" description="TMEM248/TMEM219" evidence="7">
    <location>
        <begin position="9"/>
        <end position="251"/>
    </location>
</feature>
<keyword evidence="4 6" id="KW-0472">Membrane</keyword>
<feature type="compositionally biased region" description="Low complexity" evidence="5">
    <location>
        <begin position="79"/>
        <end position="88"/>
    </location>
</feature>
<feature type="region of interest" description="Disordered" evidence="5">
    <location>
        <begin position="77"/>
        <end position="109"/>
    </location>
</feature>
<dbReference type="Pfam" id="PF14940">
    <property type="entry name" value="TMEM219"/>
    <property type="match status" value="1"/>
</dbReference>
<dbReference type="EMBL" id="JAZGQO010000002">
    <property type="protein sequence ID" value="KAK6190961.1"/>
    <property type="molecule type" value="Genomic_DNA"/>
</dbReference>
<evidence type="ECO:0000256" key="5">
    <source>
        <dbReference type="SAM" id="MobiDB-lite"/>
    </source>
</evidence>
<dbReference type="InterPro" id="IPR039587">
    <property type="entry name" value="TMEM248/TMEM219_dom"/>
</dbReference>
<protein>
    <recommendedName>
        <fullName evidence="7">TMEM248/TMEM219 domain-containing protein</fullName>
    </recommendedName>
</protein>
<feature type="transmembrane region" description="Helical" evidence="6">
    <location>
        <begin position="20"/>
        <end position="40"/>
    </location>
</feature>
<dbReference type="PANTHER" id="PTHR16002">
    <property type="entry name" value="TRANSMEMBRANE PROTEIN 248-LIKE"/>
    <property type="match status" value="1"/>
</dbReference>
<dbReference type="AlphaFoldDB" id="A0AAN8K8C1"/>
<dbReference type="Proteomes" id="UP001347796">
    <property type="component" value="Unassembled WGS sequence"/>
</dbReference>
<keyword evidence="3 6" id="KW-1133">Transmembrane helix</keyword>
<feature type="transmembrane region" description="Helical" evidence="6">
    <location>
        <begin position="264"/>
        <end position="284"/>
    </location>
</feature>
<keyword evidence="2 6" id="KW-0812">Transmembrane</keyword>
<keyword evidence="9" id="KW-1185">Reference proteome</keyword>
<comment type="subcellular location">
    <subcellularLocation>
        <location evidence="1">Membrane</location>
    </subcellularLocation>
</comment>
<dbReference type="InterPro" id="IPR039493">
    <property type="entry name" value="TMEM248/TMEM219"/>
</dbReference>
<evidence type="ECO:0000313" key="8">
    <source>
        <dbReference type="EMBL" id="KAK6190961.1"/>
    </source>
</evidence>
<evidence type="ECO:0000256" key="3">
    <source>
        <dbReference type="ARBA" id="ARBA00022989"/>
    </source>
</evidence>
<evidence type="ECO:0000259" key="7">
    <source>
        <dbReference type="Pfam" id="PF14940"/>
    </source>
</evidence>
<proteinExistence type="predicted"/>